<dbReference type="AlphaFoldDB" id="A0A382Q1Q6"/>
<dbReference type="GO" id="GO:0000166">
    <property type="term" value="F:nucleotide binding"/>
    <property type="evidence" value="ECO:0007669"/>
    <property type="project" value="InterPro"/>
</dbReference>
<protein>
    <submittedName>
        <fullName evidence="1">Uncharacterized protein</fullName>
    </submittedName>
</protein>
<gene>
    <name evidence="1" type="ORF">METZ01_LOCUS331729</name>
</gene>
<sequence length="53" mass="6190">MEEVVKKRMISLSEVKEILSGSDLESLDQIQRWTFDYVSKFAKIEPKAAKKMK</sequence>
<accession>A0A382Q1Q6</accession>
<dbReference type="InterPro" id="IPR010924">
    <property type="entry name" value="Rpo4"/>
</dbReference>
<proteinExistence type="predicted"/>
<name>A0A382Q1Q6_9ZZZZ</name>
<dbReference type="InterPro" id="IPR010997">
    <property type="entry name" value="HRDC-like_sf"/>
</dbReference>
<evidence type="ECO:0000313" key="1">
    <source>
        <dbReference type="EMBL" id="SVC78875.1"/>
    </source>
</evidence>
<dbReference type="Gene3D" id="6.10.140.10">
    <property type="match status" value="1"/>
</dbReference>
<dbReference type="EMBL" id="UINC01110992">
    <property type="protein sequence ID" value="SVC78875.1"/>
    <property type="molecule type" value="Genomic_DNA"/>
</dbReference>
<dbReference type="PANTHER" id="PTHR39646:SF1">
    <property type="entry name" value="DNA-DIRECTED RNA POLYMERASE SUBUNIT RPO4"/>
    <property type="match status" value="1"/>
</dbReference>
<dbReference type="SUPFAM" id="SSF47819">
    <property type="entry name" value="HRDC-like"/>
    <property type="match status" value="1"/>
</dbReference>
<feature type="non-terminal residue" evidence="1">
    <location>
        <position position="53"/>
    </location>
</feature>
<reference evidence="1" key="1">
    <citation type="submission" date="2018-05" db="EMBL/GenBank/DDBJ databases">
        <authorList>
            <person name="Lanie J.A."/>
            <person name="Ng W.-L."/>
            <person name="Kazmierczak K.M."/>
            <person name="Andrzejewski T.M."/>
            <person name="Davidsen T.M."/>
            <person name="Wayne K.J."/>
            <person name="Tettelin H."/>
            <person name="Glass J.I."/>
            <person name="Rusch D."/>
            <person name="Podicherti R."/>
            <person name="Tsui H.-C.T."/>
            <person name="Winkler M.E."/>
        </authorList>
    </citation>
    <scope>NUCLEOTIDE SEQUENCE</scope>
</reference>
<dbReference type="PANTHER" id="PTHR39646">
    <property type="entry name" value="RNA POLYMERASE RPB4"/>
    <property type="match status" value="1"/>
</dbReference>
<organism evidence="1">
    <name type="scientific">marine metagenome</name>
    <dbReference type="NCBI Taxonomy" id="408172"/>
    <lineage>
        <taxon>unclassified sequences</taxon>
        <taxon>metagenomes</taxon>
        <taxon>ecological metagenomes</taxon>
    </lineage>
</organism>